<evidence type="ECO:0000313" key="3">
    <source>
        <dbReference type="Proteomes" id="UP000178873"/>
    </source>
</evidence>
<dbReference type="AlphaFoldDB" id="A0A1G2M1N1"/>
<sequence length="204" mass="22965">MIDVRPFICVRGLEKTPGRYYRKVRPSSIIVLPFVPSPIPRETAPKAFVCFQVGTKTFCCVPREVCQFDCHTVVHVMFEPYGALKFDDSLGEWQEISTHEEFLKEFFTHPEEGVRHAIRNMPQPKDVLKEPALLLGDELPATSHTPPPFVQLASSLGGLPKGALDEPPEFPRAPGDGSCPECHQGLERDRDMLECPNCNKRFTC</sequence>
<dbReference type="EMBL" id="MHRF01000013">
    <property type="protein sequence ID" value="OHA17795.1"/>
    <property type="molecule type" value="Genomic_DNA"/>
</dbReference>
<accession>A0A1G2M1N1</accession>
<organism evidence="2 3">
    <name type="scientific">Candidatus Taylorbacteria bacterium RIFCSPHIGHO2_01_FULL_46_22b</name>
    <dbReference type="NCBI Taxonomy" id="1802301"/>
    <lineage>
        <taxon>Bacteria</taxon>
        <taxon>Candidatus Tayloriibacteriota</taxon>
    </lineage>
</organism>
<dbReference type="Proteomes" id="UP000178873">
    <property type="component" value="Unassembled WGS sequence"/>
</dbReference>
<reference evidence="2 3" key="1">
    <citation type="journal article" date="2016" name="Nat. Commun.">
        <title>Thousands of microbial genomes shed light on interconnected biogeochemical processes in an aquifer system.</title>
        <authorList>
            <person name="Anantharaman K."/>
            <person name="Brown C.T."/>
            <person name="Hug L.A."/>
            <person name="Sharon I."/>
            <person name="Castelle C.J."/>
            <person name="Probst A.J."/>
            <person name="Thomas B.C."/>
            <person name="Singh A."/>
            <person name="Wilkins M.J."/>
            <person name="Karaoz U."/>
            <person name="Brodie E.L."/>
            <person name="Williams K.H."/>
            <person name="Hubbard S.S."/>
            <person name="Banfield J.F."/>
        </authorList>
    </citation>
    <scope>NUCLEOTIDE SEQUENCE [LARGE SCALE GENOMIC DNA]</scope>
</reference>
<evidence type="ECO:0000256" key="1">
    <source>
        <dbReference type="SAM" id="MobiDB-lite"/>
    </source>
</evidence>
<name>A0A1G2M1N1_9BACT</name>
<comment type="caution">
    <text evidence="2">The sequence shown here is derived from an EMBL/GenBank/DDBJ whole genome shotgun (WGS) entry which is preliminary data.</text>
</comment>
<protein>
    <submittedName>
        <fullName evidence="2">Uncharacterized protein</fullName>
    </submittedName>
</protein>
<gene>
    <name evidence="2" type="ORF">A2664_04290</name>
</gene>
<proteinExistence type="predicted"/>
<feature type="region of interest" description="Disordered" evidence="1">
    <location>
        <begin position="157"/>
        <end position="177"/>
    </location>
</feature>
<evidence type="ECO:0000313" key="2">
    <source>
        <dbReference type="EMBL" id="OHA17795.1"/>
    </source>
</evidence>
<dbReference type="STRING" id="1802301.A2664_04290"/>